<evidence type="ECO:0000256" key="5">
    <source>
        <dbReference type="ARBA" id="ARBA00023242"/>
    </source>
</evidence>
<feature type="domain" description="NLE" evidence="9">
    <location>
        <begin position="297"/>
        <end position="363"/>
    </location>
</feature>
<dbReference type="PROSITE" id="PS50294">
    <property type="entry name" value="WD_REPEATS_REGION"/>
    <property type="match status" value="3"/>
</dbReference>
<dbReference type="SUPFAM" id="SSF50978">
    <property type="entry name" value="WD40 repeat-like"/>
    <property type="match status" value="1"/>
</dbReference>
<dbReference type="InterPro" id="IPR028599">
    <property type="entry name" value="WDR12/Ytm1"/>
</dbReference>
<dbReference type="GO" id="GO:0043021">
    <property type="term" value="F:ribonucleoprotein complex binding"/>
    <property type="evidence" value="ECO:0007669"/>
    <property type="project" value="UniProtKB-UniRule"/>
</dbReference>
<dbReference type="Gene3D" id="4.10.60.10">
    <property type="entry name" value="Zinc finger, CCHC-type"/>
    <property type="match status" value="1"/>
</dbReference>
<sequence>MLILPVEITKNQSTERTDSKPVPQNKSQSSYNMSSPKFDTFEKKSLTCAYCKKIGHLMADCFRLQKKNERDNKPKTSACTTPYITSTLECPARQAFKSSFCDYMEEYKPFMSDGFVSIVDDTTLQPIKILRDTGASQSLLLEGVLPLSEKTSVGASVLLQGVELGCIDVPLHRIYLKSDLITGPVVVGVRPNLPVEGVTLLLGNDLARNKVVAEPIVTSEPVVDVKSPEDDAELYPACVVTRAMARKQQNENLQEDKFDYMDLSDTFIADIEDPVYERFPTISPHVDKMETNNIPHVQARFFTKQPQFSVPSAPFSVQAQVGTCDLSSLINSLLNEGDGEKTNVDFDFLIDGEFLRLNLDKHLENKGISTESLVDIEYIEKQQAPEPEDSLVHDDWVSCIQGCKDCILSGCYDNTVRLWSVKGSPFLTIPGHSAPVKCVQWITDDDSTVKTFMSGSHDQTIHIWQWDSESNSVDCVAACRGHAGSVDCINIDHTKQRFCSGSWDKMLKLWSAECEAVEDEDEEDIPHKKRKTSRRKVQTRVPILTLSGHNEGISAVEWIDTNQICTSSWDHTIKTWDLEQAEEISSLQGSKVFLDMSYSPLNRQIVTGSSDRHVRLWDPRSSDGALVKSIYTSHTGWVSSVCWSKTNEFLFISGSYDSVMKLWDTRSPKAPLYNMTGHDEKILAVDWSIPSSLLSGGADNHLKIFQYKQ</sequence>
<feature type="compositionally biased region" description="Polar residues" evidence="8">
    <location>
        <begin position="22"/>
        <end position="33"/>
    </location>
</feature>
<comment type="function">
    <text evidence="6">Required for maturation of ribosomal RNAs and formation of the large ribosomal subunit.</text>
</comment>
<comment type="similarity">
    <text evidence="6">Belongs to the WD repeat WDR12/YTM1 family.</text>
</comment>
<dbReference type="InterPro" id="IPR015943">
    <property type="entry name" value="WD40/YVTN_repeat-like_dom_sf"/>
</dbReference>
<dbReference type="PANTHER" id="PTHR19855">
    <property type="entry name" value="WD40 REPEAT PROTEIN 12, 37"/>
    <property type="match status" value="1"/>
</dbReference>
<feature type="repeat" description="WD" evidence="7">
    <location>
        <begin position="631"/>
        <end position="673"/>
    </location>
</feature>
<evidence type="ECO:0000313" key="10">
    <source>
        <dbReference type="EMBL" id="VDI30709.1"/>
    </source>
</evidence>
<dbReference type="InterPro" id="IPR036322">
    <property type="entry name" value="WD40_repeat_dom_sf"/>
</dbReference>
<keyword evidence="11" id="KW-1185">Reference proteome</keyword>
<gene>
    <name evidence="10" type="ORF">MGAL_10B003092</name>
</gene>
<dbReference type="Pfam" id="PF00400">
    <property type="entry name" value="WD40"/>
    <property type="match status" value="7"/>
</dbReference>
<dbReference type="PRINTS" id="PR00320">
    <property type="entry name" value="GPROTEINBRPT"/>
</dbReference>
<dbReference type="PROSITE" id="PS50082">
    <property type="entry name" value="WD_REPEATS_2"/>
    <property type="match status" value="6"/>
</dbReference>
<dbReference type="InterPro" id="IPR001680">
    <property type="entry name" value="WD40_rpt"/>
</dbReference>
<dbReference type="InterPro" id="IPR012972">
    <property type="entry name" value="NLE"/>
</dbReference>
<evidence type="ECO:0000256" key="8">
    <source>
        <dbReference type="SAM" id="MobiDB-lite"/>
    </source>
</evidence>
<comment type="subcellular location">
    <subcellularLocation>
        <location evidence="6">Nucleus</location>
        <location evidence="6">Nucleolus</location>
    </subcellularLocation>
    <subcellularLocation>
        <location evidence="6">Nucleus</location>
        <location evidence="6">Nucleoplasm</location>
    </subcellularLocation>
</comment>
<keyword evidence="2 6" id="KW-0698">rRNA processing</keyword>
<feature type="repeat" description="WD" evidence="7">
    <location>
        <begin position="675"/>
        <end position="709"/>
    </location>
</feature>
<evidence type="ECO:0000256" key="6">
    <source>
        <dbReference type="HAMAP-Rule" id="MF_03029"/>
    </source>
</evidence>
<evidence type="ECO:0000313" key="11">
    <source>
        <dbReference type="Proteomes" id="UP000596742"/>
    </source>
</evidence>
<dbReference type="OrthoDB" id="10251381at2759"/>
<name>A0A8B6EAJ7_MYTGA</name>
<dbReference type="PANTHER" id="PTHR19855:SF11">
    <property type="entry name" value="RIBOSOME BIOGENESIS PROTEIN WDR12"/>
    <property type="match status" value="1"/>
</dbReference>
<accession>A0A8B6EAJ7</accession>
<dbReference type="AlphaFoldDB" id="A0A8B6EAJ7"/>
<keyword evidence="5 6" id="KW-0539">Nucleus</keyword>
<dbReference type="GO" id="GO:0005654">
    <property type="term" value="C:nucleoplasm"/>
    <property type="evidence" value="ECO:0007669"/>
    <property type="project" value="UniProtKB-SubCell"/>
</dbReference>
<dbReference type="EMBL" id="UYJE01004720">
    <property type="protein sequence ID" value="VDI30709.1"/>
    <property type="molecule type" value="Genomic_DNA"/>
</dbReference>
<evidence type="ECO:0000256" key="3">
    <source>
        <dbReference type="ARBA" id="ARBA00022574"/>
    </source>
</evidence>
<dbReference type="Gene3D" id="2.130.10.10">
    <property type="entry name" value="YVTN repeat-like/Quinoprotein amine dehydrogenase"/>
    <property type="match status" value="1"/>
</dbReference>
<dbReference type="GO" id="GO:0003676">
    <property type="term" value="F:nucleic acid binding"/>
    <property type="evidence" value="ECO:0007669"/>
    <property type="project" value="InterPro"/>
</dbReference>
<evidence type="ECO:0000256" key="1">
    <source>
        <dbReference type="ARBA" id="ARBA00022517"/>
    </source>
</evidence>
<feature type="repeat" description="WD" evidence="7">
    <location>
        <begin position="429"/>
        <end position="474"/>
    </location>
</feature>
<reference evidence="10" key="1">
    <citation type="submission" date="2018-11" db="EMBL/GenBank/DDBJ databases">
        <authorList>
            <person name="Alioto T."/>
            <person name="Alioto T."/>
        </authorList>
    </citation>
    <scope>NUCLEOTIDE SEQUENCE</scope>
</reference>
<evidence type="ECO:0000256" key="2">
    <source>
        <dbReference type="ARBA" id="ARBA00022552"/>
    </source>
</evidence>
<keyword evidence="1 6" id="KW-0690">Ribosome biogenesis</keyword>
<organism evidence="10 11">
    <name type="scientific">Mytilus galloprovincialis</name>
    <name type="common">Mediterranean mussel</name>
    <dbReference type="NCBI Taxonomy" id="29158"/>
    <lineage>
        <taxon>Eukaryota</taxon>
        <taxon>Metazoa</taxon>
        <taxon>Spiralia</taxon>
        <taxon>Lophotrochozoa</taxon>
        <taxon>Mollusca</taxon>
        <taxon>Bivalvia</taxon>
        <taxon>Autobranchia</taxon>
        <taxon>Pteriomorphia</taxon>
        <taxon>Mytilida</taxon>
        <taxon>Mytiloidea</taxon>
        <taxon>Mytilidae</taxon>
        <taxon>Mytilinae</taxon>
        <taxon>Mytilus</taxon>
    </lineage>
</organism>
<protein>
    <recommendedName>
        <fullName evidence="6">Ribosome biogenesis protein WDR12 homolog</fullName>
    </recommendedName>
</protein>
<dbReference type="InterPro" id="IPR036875">
    <property type="entry name" value="Znf_CCHC_sf"/>
</dbReference>
<feature type="repeat" description="WD" evidence="7">
    <location>
        <begin position="596"/>
        <end position="627"/>
    </location>
</feature>
<dbReference type="PROSITE" id="PS00678">
    <property type="entry name" value="WD_REPEATS_1"/>
    <property type="match status" value="1"/>
</dbReference>
<feature type="region of interest" description="Disordered" evidence="8">
    <location>
        <begin position="7"/>
        <end position="33"/>
    </location>
</feature>
<feature type="repeat" description="WD" evidence="7">
    <location>
        <begin position="479"/>
        <end position="511"/>
    </location>
</feature>
<dbReference type="Pfam" id="PF08154">
    <property type="entry name" value="NLE"/>
    <property type="match status" value="1"/>
</dbReference>
<evidence type="ECO:0000256" key="7">
    <source>
        <dbReference type="PROSITE-ProRule" id="PRU00221"/>
    </source>
</evidence>
<proteinExistence type="inferred from homology"/>
<dbReference type="CDD" id="cd00200">
    <property type="entry name" value="WD40"/>
    <property type="match status" value="1"/>
</dbReference>
<keyword evidence="3 7" id="KW-0853">WD repeat</keyword>
<feature type="repeat" description="WD" evidence="7">
    <location>
        <begin position="546"/>
        <end position="586"/>
    </location>
</feature>
<dbReference type="SUPFAM" id="SSF57756">
    <property type="entry name" value="Retrovirus zinc finger-like domains"/>
    <property type="match status" value="1"/>
</dbReference>
<keyword evidence="4" id="KW-0677">Repeat</keyword>
<dbReference type="FunFam" id="2.130.10.10:FF:001898">
    <property type="entry name" value="Ribosome biogenesis protein WDR12 homolog"/>
    <property type="match status" value="1"/>
</dbReference>
<evidence type="ECO:0000256" key="4">
    <source>
        <dbReference type="ARBA" id="ARBA00022737"/>
    </source>
</evidence>
<comment type="caution">
    <text evidence="10">The sequence shown here is derived from an EMBL/GenBank/DDBJ whole genome shotgun (WGS) entry which is preliminary data.</text>
</comment>
<dbReference type="GO" id="GO:0000463">
    <property type="term" value="P:maturation of LSU-rRNA from tricistronic rRNA transcript (SSU-rRNA, 5.8S rRNA, LSU-rRNA)"/>
    <property type="evidence" value="ECO:0007669"/>
    <property type="project" value="UniProtKB-UniRule"/>
</dbReference>
<dbReference type="GO" id="GO:0005730">
    <property type="term" value="C:nucleolus"/>
    <property type="evidence" value="ECO:0007669"/>
    <property type="project" value="UniProtKB-SubCell"/>
</dbReference>
<dbReference type="SMART" id="SM00320">
    <property type="entry name" value="WD40"/>
    <property type="match status" value="7"/>
</dbReference>
<dbReference type="GO" id="GO:0030687">
    <property type="term" value="C:preribosome, large subunit precursor"/>
    <property type="evidence" value="ECO:0007669"/>
    <property type="project" value="UniProtKB-UniRule"/>
</dbReference>
<dbReference type="GO" id="GO:0008270">
    <property type="term" value="F:zinc ion binding"/>
    <property type="evidence" value="ECO:0007669"/>
    <property type="project" value="InterPro"/>
</dbReference>
<dbReference type="InterPro" id="IPR019775">
    <property type="entry name" value="WD40_repeat_CS"/>
</dbReference>
<evidence type="ECO:0000259" key="9">
    <source>
        <dbReference type="Pfam" id="PF08154"/>
    </source>
</evidence>
<dbReference type="GO" id="GO:0000466">
    <property type="term" value="P:maturation of 5.8S rRNA from tricistronic rRNA transcript (SSU-rRNA, 5.8S rRNA, LSU-rRNA)"/>
    <property type="evidence" value="ECO:0007669"/>
    <property type="project" value="UniProtKB-UniRule"/>
</dbReference>
<dbReference type="Proteomes" id="UP000596742">
    <property type="component" value="Unassembled WGS sequence"/>
</dbReference>
<dbReference type="HAMAP" id="MF_03029">
    <property type="entry name" value="WDR12"/>
    <property type="match status" value="1"/>
</dbReference>
<dbReference type="InterPro" id="IPR020472">
    <property type="entry name" value="WD40_PAC1"/>
</dbReference>